<feature type="compositionally biased region" description="Basic and acidic residues" evidence="1">
    <location>
        <begin position="74"/>
        <end position="85"/>
    </location>
</feature>
<dbReference type="EMBL" id="JAPDDP010000012">
    <property type="protein sequence ID" value="MDA0180366.1"/>
    <property type="molecule type" value="Genomic_DNA"/>
</dbReference>
<sequence length="85" mass="9792">MRDGEANDVADDPPRREADREALELALATWPDDVTPKIHYSTPKTVDPAHRTYFTLQPLSERLGIHEPRRHRPGDRQTGHGDERR</sequence>
<reference evidence="2" key="1">
    <citation type="submission" date="2022-10" db="EMBL/GenBank/DDBJ databases">
        <title>The WGS of Solirubrobacter phytolaccae KCTC 29190.</title>
        <authorList>
            <person name="Jiang Z."/>
        </authorList>
    </citation>
    <scope>NUCLEOTIDE SEQUENCE</scope>
    <source>
        <strain evidence="2">KCTC 29190</strain>
    </source>
</reference>
<evidence type="ECO:0000256" key="1">
    <source>
        <dbReference type="SAM" id="MobiDB-lite"/>
    </source>
</evidence>
<evidence type="ECO:0000313" key="3">
    <source>
        <dbReference type="Proteomes" id="UP001147653"/>
    </source>
</evidence>
<evidence type="ECO:0000313" key="2">
    <source>
        <dbReference type="EMBL" id="MDA0180366.1"/>
    </source>
</evidence>
<protein>
    <submittedName>
        <fullName evidence="2">Uncharacterized protein</fullName>
    </submittedName>
</protein>
<name>A0A9X3S8J0_9ACTN</name>
<comment type="caution">
    <text evidence="2">The sequence shown here is derived from an EMBL/GenBank/DDBJ whole genome shotgun (WGS) entry which is preliminary data.</text>
</comment>
<dbReference type="Proteomes" id="UP001147653">
    <property type="component" value="Unassembled WGS sequence"/>
</dbReference>
<organism evidence="2 3">
    <name type="scientific">Solirubrobacter phytolaccae</name>
    <dbReference type="NCBI Taxonomy" id="1404360"/>
    <lineage>
        <taxon>Bacteria</taxon>
        <taxon>Bacillati</taxon>
        <taxon>Actinomycetota</taxon>
        <taxon>Thermoleophilia</taxon>
        <taxon>Solirubrobacterales</taxon>
        <taxon>Solirubrobacteraceae</taxon>
        <taxon>Solirubrobacter</taxon>
    </lineage>
</organism>
<dbReference type="RefSeq" id="WP_270024675.1">
    <property type="nucleotide sequence ID" value="NZ_JAPDDP010000012.1"/>
</dbReference>
<dbReference type="AlphaFoldDB" id="A0A9X3S8J0"/>
<keyword evidence="3" id="KW-1185">Reference proteome</keyword>
<accession>A0A9X3S8J0</accession>
<gene>
    <name evidence="2" type="ORF">OJ997_08665</name>
</gene>
<proteinExistence type="predicted"/>
<feature type="region of interest" description="Disordered" evidence="1">
    <location>
        <begin position="59"/>
        <end position="85"/>
    </location>
</feature>